<evidence type="ECO:0000256" key="5">
    <source>
        <dbReference type="ARBA" id="ARBA00023204"/>
    </source>
</evidence>
<dbReference type="Gene3D" id="3.30.470.30">
    <property type="entry name" value="DNA ligase/mRNA capping enzyme"/>
    <property type="match status" value="1"/>
</dbReference>
<dbReference type="InterPro" id="IPR012310">
    <property type="entry name" value="DNA_ligase_ATP-dep_cent"/>
</dbReference>
<dbReference type="CDD" id="cd08041">
    <property type="entry name" value="OBF_kDNA_ligase_like"/>
    <property type="match status" value="1"/>
</dbReference>
<dbReference type="EMBL" id="JBHSGB010000010">
    <property type="protein sequence ID" value="MFC4655977.1"/>
    <property type="molecule type" value="Genomic_DNA"/>
</dbReference>
<accession>A0ABV9JNY9</accession>
<keyword evidence="4" id="KW-0227">DNA damage</keyword>
<dbReference type="InterPro" id="IPR012340">
    <property type="entry name" value="NA-bd_OB-fold"/>
</dbReference>
<keyword evidence="7" id="KW-0732">Signal</keyword>
<dbReference type="Pfam" id="PF14743">
    <property type="entry name" value="DNA_ligase_OB_2"/>
    <property type="match status" value="1"/>
</dbReference>
<dbReference type="NCBIfam" id="NF006592">
    <property type="entry name" value="PRK09125.1"/>
    <property type="match status" value="1"/>
</dbReference>
<protein>
    <submittedName>
        <fullName evidence="9">DNA ligase</fullName>
        <ecNumber evidence="9">6.5.1.1</ecNumber>
    </submittedName>
</protein>
<dbReference type="EC" id="6.5.1.1" evidence="9"/>
<evidence type="ECO:0000256" key="1">
    <source>
        <dbReference type="ARBA" id="ARBA00001968"/>
    </source>
</evidence>
<dbReference type="InterPro" id="IPR029319">
    <property type="entry name" value="DNA_ligase_OB"/>
</dbReference>
<evidence type="ECO:0000313" key="10">
    <source>
        <dbReference type="Proteomes" id="UP001595962"/>
    </source>
</evidence>
<comment type="catalytic activity">
    <reaction evidence="6">
        <text>ATP + (deoxyribonucleotide)n-3'-hydroxyl + 5'-phospho-(deoxyribonucleotide)m = (deoxyribonucleotide)n+m + AMP + diphosphate.</text>
        <dbReference type="EC" id="6.5.1.1"/>
    </reaction>
</comment>
<name>A0ABV9JNY9_9GAMM</name>
<evidence type="ECO:0000259" key="8">
    <source>
        <dbReference type="PROSITE" id="PS50160"/>
    </source>
</evidence>
<proteinExistence type="predicted"/>
<evidence type="ECO:0000256" key="2">
    <source>
        <dbReference type="ARBA" id="ARBA00022598"/>
    </source>
</evidence>
<dbReference type="RefSeq" id="WP_377334584.1">
    <property type="nucleotide sequence ID" value="NZ_JBHSGB010000010.1"/>
</dbReference>
<dbReference type="SUPFAM" id="SSF56091">
    <property type="entry name" value="DNA ligase/mRNA capping enzyme, catalytic domain"/>
    <property type="match status" value="1"/>
</dbReference>
<dbReference type="GO" id="GO:0003910">
    <property type="term" value="F:DNA ligase (ATP) activity"/>
    <property type="evidence" value="ECO:0007669"/>
    <property type="project" value="UniProtKB-EC"/>
</dbReference>
<comment type="caution">
    <text evidence="9">The sequence shown here is derived from an EMBL/GenBank/DDBJ whole genome shotgun (WGS) entry which is preliminary data.</text>
</comment>
<evidence type="ECO:0000313" key="9">
    <source>
        <dbReference type="EMBL" id="MFC4655977.1"/>
    </source>
</evidence>
<evidence type="ECO:0000256" key="4">
    <source>
        <dbReference type="ARBA" id="ARBA00022763"/>
    </source>
</evidence>
<dbReference type="Gene3D" id="3.30.1490.70">
    <property type="match status" value="1"/>
</dbReference>
<comment type="cofactor">
    <cofactor evidence="1">
        <name>a divalent metal cation</name>
        <dbReference type="ChEBI" id="CHEBI:60240"/>
    </cofactor>
</comment>
<keyword evidence="2 9" id="KW-0436">Ligase</keyword>
<dbReference type="SUPFAM" id="SSF50249">
    <property type="entry name" value="Nucleic acid-binding proteins"/>
    <property type="match status" value="1"/>
</dbReference>
<dbReference type="Gene3D" id="2.40.50.140">
    <property type="entry name" value="Nucleic acid-binding proteins"/>
    <property type="match status" value="1"/>
</dbReference>
<keyword evidence="3" id="KW-0235">DNA replication</keyword>
<evidence type="ECO:0000256" key="3">
    <source>
        <dbReference type="ARBA" id="ARBA00022705"/>
    </source>
</evidence>
<sequence length="280" mass="31205">MNNHLILSAGLLVFSPALVAETLPSLQLASVYPGGLDLSGYLVSQKYDGVRVYWDGSRLRSRSGNWLALPAELVQQLPAFALDAELWLGTGRFAELQALLQRPLSDPAYSELKLMVFDAPQHTGPFGERQQFLRRMLPQSSFIQLVAQQRLTRESELQQLLQQVESAGGEGLMLHRLDARYQAGRVSHLLKLKSYTDAEARVVAHLPGKGQFAGVLGSLLVELPDGRRFKLGTGFSLAERKAPPAIGRWVRFKYQGLTHKEIPRFAVFMSELDQNTQPQL</sequence>
<keyword evidence="10" id="KW-1185">Reference proteome</keyword>
<dbReference type="CDD" id="cd07896">
    <property type="entry name" value="Adenylation_kDNA_ligase_like"/>
    <property type="match status" value="1"/>
</dbReference>
<gene>
    <name evidence="9" type="ORF">ACFO3I_13250</name>
</gene>
<reference evidence="10" key="1">
    <citation type="journal article" date="2019" name="Int. J. Syst. Evol. Microbiol.">
        <title>The Global Catalogue of Microorganisms (GCM) 10K type strain sequencing project: providing services to taxonomists for standard genome sequencing and annotation.</title>
        <authorList>
            <consortium name="The Broad Institute Genomics Platform"/>
            <consortium name="The Broad Institute Genome Sequencing Center for Infectious Disease"/>
            <person name="Wu L."/>
            <person name="Ma J."/>
        </authorList>
    </citation>
    <scope>NUCLEOTIDE SEQUENCE [LARGE SCALE GENOMIC DNA]</scope>
    <source>
        <strain evidence="10">DT28</strain>
    </source>
</reference>
<feature type="signal peptide" evidence="7">
    <location>
        <begin position="1"/>
        <end position="19"/>
    </location>
</feature>
<organism evidence="9 10">
    <name type="scientific">Rheinheimera marina</name>
    <dbReference type="NCBI Taxonomy" id="1774958"/>
    <lineage>
        <taxon>Bacteria</taxon>
        <taxon>Pseudomonadati</taxon>
        <taxon>Pseudomonadota</taxon>
        <taxon>Gammaproteobacteria</taxon>
        <taxon>Chromatiales</taxon>
        <taxon>Chromatiaceae</taxon>
        <taxon>Rheinheimera</taxon>
    </lineage>
</organism>
<dbReference type="Pfam" id="PF01068">
    <property type="entry name" value="DNA_ligase_A_M"/>
    <property type="match status" value="1"/>
</dbReference>
<evidence type="ECO:0000256" key="6">
    <source>
        <dbReference type="ARBA" id="ARBA00034003"/>
    </source>
</evidence>
<feature type="domain" description="ATP-dependent DNA ligase family profile" evidence="8">
    <location>
        <begin position="125"/>
        <end position="225"/>
    </location>
</feature>
<feature type="chain" id="PRO_5047460802" evidence="7">
    <location>
        <begin position="20"/>
        <end position="280"/>
    </location>
</feature>
<dbReference type="Proteomes" id="UP001595962">
    <property type="component" value="Unassembled WGS sequence"/>
</dbReference>
<keyword evidence="5" id="KW-0234">DNA repair</keyword>
<dbReference type="PROSITE" id="PS50160">
    <property type="entry name" value="DNA_LIGASE_A3"/>
    <property type="match status" value="1"/>
</dbReference>
<evidence type="ECO:0000256" key="7">
    <source>
        <dbReference type="SAM" id="SignalP"/>
    </source>
</evidence>
<dbReference type="InterPro" id="IPR050326">
    <property type="entry name" value="NAD_dep_DNA_ligaseB"/>
</dbReference>
<dbReference type="PANTHER" id="PTHR47810">
    <property type="entry name" value="DNA LIGASE"/>
    <property type="match status" value="1"/>
</dbReference>
<dbReference type="PANTHER" id="PTHR47810:SF1">
    <property type="entry name" value="DNA LIGASE B"/>
    <property type="match status" value="1"/>
</dbReference>